<evidence type="ECO:0000256" key="17">
    <source>
        <dbReference type="SAM" id="Phobius"/>
    </source>
</evidence>
<dbReference type="Pfam" id="PF02516">
    <property type="entry name" value="STT3"/>
    <property type="match status" value="1"/>
</dbReference>
<feature type="transmembrane region" description="Helical" evidence="17">
    <location>
        <begin position="322"/>
        <end position="341"/>
    </location>
</feature>
<evidence type="ECO:0000256" key="16">
    <source>
        <dbReference type="ARBA" id="ARBA00034066"/>
    </source>
</evidence>
<dbReference type="GO" id="GO:0005886">
    <property type="term" value="C:plasma membrane"/>
    <property type="evidence" value="ECO:0007669"/>
    <property type="project" value="UniProtKB-SubCell"/>
</dbReference>
<dbReference type="EMBL" id="CP002278">
    <property type="protein sequence ID" value="ADP77422.1"/>
    <property type="molecule type" value="Genomic_DNA"/>
</dbReference>
<feature type="domain" description="STT3/PglB/AglB core" evidence="19">
    <location>
        <begin position="396"/>
        <end position="536"/>
    </location>
</feature>
<keyword evidence="9 17" id="KW-0812">Transmembrane</keyword>
<dbReference type="Gene3D" id="3.40.50.12610">
    <property type="match status" value="1"/>
</dbReference>
<feature type="transmembrane region" description="Helical" evidence="17">
    <location>
        <begin position="220"/>
        <end position="247"/>
    </location>
</feature>
<comment type="similarity">
    <text evidence="5">Belongs to the STT3 family.</text>
</comment>
<sequence>MRFKVIILIIFLLGCFLRLYPFDTNYRIMCEPDSYYNYRLTDNILKNGHMGNILKNGDSWDIYSYYPTGRIVDYPPLLPWVTAVSYRILNFIFPSLQLLQLCFYFPAFIAPLAGIISFYLFQDDDKVTGILAGLLLVTNPIYTVRTSAGIFDTDMFYAIFPLLTLYFLLKAKNSKKFMYVIPASFSVVLFSLTWEGWTYIYYLFTISCFLNFVKEKRKFVILFVVITTILLILIHGVNSLIPPFGFFMPKSYYPNIYESVVELQKPYGLKFICITFASIYLIILFAFLFYKRKIKIDSLLFLTLILWVITGILLYVQAIRFIIWPAISLSLIVAIIINYIGKLFIKKKKTGKHVILLFVLFLLILQCGASLNKEKAIINKDQVAAAEWIKNNTPQNSVIISDWSYGYFLETFAQRPVLVDGGSQNTPRMYWICKAYATDNEYYSSNILQLLSLSGDSLIYSLQNKTGARHVEILDEILKMDKNNTTKILENYMSKKDAVSFLKNKCSEQPNILIFTSDRDVEVGYWYFYYSNWNFKAGKSKEILYIYLKKENAYKNHVVLDLNHKRALWNKKAPHSFIIVDRNIKKVIINKDSNFSIIFISPDKILIIDKNFENSMFVKLVILKQPPKYFKPIYRNNSTVVWQLVTNSSYFCS</sequence>
<evidence type="ECO:0000256" key="10">
    <source>
        <dbReference type="ARBA" id="ARBA00022723"/>
    </source>
</evidence>
<evidence type="ECO:0000256" key="12">
    <source>
        <dbReference type="ARBA" id="ARBA00022989"/>
    </source>
</evidence>
<dbReference type="EC" id="2.4.99.21" evidence="6"/>
<evidence type="ECO:0000259" key="19">
    <source>
        <dbReference type="Pfam" id="PF21436"/>
    </source>
</evidence>
<evidence type="ECO:0000256" key="9">
    <source>
        <dbReference type="ARBA" id="ARBA00022692"/>
    </source>
</evidence>
<gene>
    <name evidence="20" type="ordered locus">Mfer_0623</name>
</gene>
<organism evidence="20 21">
    <name type="scientific">Methanothermus fervidus (strain ATCC 43054 / DSM 2088 / JCM 10308 / V24 S)</name>
    <dbReference type="NCBI Taxonomy" id="523846"/>
    <lineage>
        <taxon>Archaea</taxon>
        <taxon>Methanobacteriati</taxon>
        <taxon>Methanobacteriota</taxon>
        <taxon>Methanomada group</taxon>
        <taxon>Methanobacteria</taxon>
        <taxon>Methanobacteriales</taxon>
        <taxon>Methanothermaceae</taxon>
        <taxon>Methanothermus</taxon>
    </lineage>
</organism>
<keyword evidence="11" id="KW-0460">Magnesium</keyword>
<accession>E3GYP0</accession>
<dbReference type="HOGENOM" id="CLU_018380_0_0_2"/>
<dbReference type="PANTHER" id="PTHR13872:SF1">
    <property type="entry name" value="DOLICHYL-DIPHOSPHOOLIGOSACCHARIDE--PROTEIN GLYCOSYLTRANSFERASE SUBUNIT STT3B"/>
    <property type="match status" value="1"/>
</dbReference>
<keyword evidence="10" id="KW-0479">Metal-binding</keyword>
<comment type="pathway">
    <text evidence="4">Protein modification; protein glycosylation.</text>
</comment>
<feature type="transmembrane region" description="Helical" evidence="17">
    <location>
        <begin position="299"/>
        <end position="316"/>
    </location>
</feature>
<evidence type="ECO:0000313" key="21">
    <source>
        <dbReference type="Proteomes" id="UP000002315"/>
    </source>
</evidence>
<dbReference type="PANTHER" id="PTHR13872">
    <property type="entry name" value="DOLICHYL-DIPHOSPHOOLIGOSACCHARIDE--PROTEIN GLYCOSYLTRANSFERASE SUBUNIT"/>
    <property type="match status" value="1"/>
</dbReference>
<dbReference type="KEGG" id="mfv:Mfer_0623"/>
<dbReference type="Proteomes" id="UP000002315">
    <property type="component" value="Chromosome"/>
</dbReference>
<keyword evidence="7" id="KW-0328">Glycosyltransferase</keyword>
<keyword evidence="12 17" id="KW-1133">Transmembrane helix</keyword>
<evidence type="ECO:0000256" key="5">
    <source>
        <dbReference type="ARBA" id="ARBA00010810"/>
    </source>
</evidence>
<dbReference type="InterPro" id="IPR003674">
    <property type="entry name" value="Oligo_trans_STT3"/>
</dbReference>
<reference evidence="20 21" key="1">
    <citation type="journal article" date="2010" name="Stand. Genomic Sci.">
        <title>Complete genome sequence of Methanothermus fervidus type strain (V24S).</title>
        <authorList>
            <person name="Anderson I."/>
            <person name="Djao O.D."/>
            <person name="Misra M."/>
            <person name="Chertkov O."/>
            <person name="Nolan M."/>
            <person name="Lucas S."/>
            <person name="Lapidus A."/>
            <person name="Del Rio T.G."/>
            <person name="Tice H."/>
            <person name="Cheng J.F."/>
            <person name="Tapia R."/>
            <person name="Han C."/>
            <person name="Goodwin L."/>
            <person name="Pitluck S."/>
            <person name="Liolios K."/>
            <person name="Ivanova N."/>
            <person name="Mavromatis K."/>
            <person name="Mikhailova N."/>
            <person name="Pati A."/>
            <person name="Brambilla E."/>
            <person name="Chen A."/>
            <person name="Palaniappan K."/>
            <person name="Land M."/>
            <person name="Hauser L."/>
            <person name="Chang Y.J."/>
            <person name="Jeffries C.D."/>
            <person name="Sikorski J."/>
            <person name="Spring S."/>
            <person name="Rohde M."/>
            <person name="Eichinger K."/>
            <person name="Huber H."/>
            <person name="Wirth R."/>
            <person name="Goker M."/>
            <person name="Detter J.C."/>
            <person name="Woyke T."/>
            <person name="Bristow J."/>
            <person name="Eisen J.A."/>
            <person name="Markowitz V."/>
            <person name="Hugenholtz P."/>
            <person name="Klenk H.P."/>
            <person name="Kyrpides N.C."/>
        </authorList>
    </citation>
    <scope>NUCLEOTIDE SEQUENCE [LARGE SCALE GENOMIC DNA]</scope>
    <source>
        <strain evidence="21">ATCC 43054 / DSM 2088 / JCM 10308 / V24 S</strain>
    </source>
</reference>
<evidence type="ECO:0000256" key="3">
    <source>
        <dbReference type="ARBA" id="ARBA00004651"/>
    </source>
</evidence>
<dbReference type="InterPro" id="IPR048999">
    <property type="entry name" value="STT3-PglB_core"/>
</dbReference>
<feature type="transmembrane region" description="Helical" evidence="17">
    <location>
        <begin position="353"/>
        <end position="371"/>
    </location>
</feature>
<protein>
    <recommendedName>
        <fullName evidence="6">dolichyl-phosphooligosaccharide-protein glycotransferase</fullName>
        <ecNumber evidence="6">2.4.99.21</ecNumber>
    </recommendedName>
    <alternativeName>
        <fullName evidence="15">Oligosaccharyl transferase</fullName>
    </alternativeName>
</protein>
<name>E3GYP0_METFV</name>
<evidence type="ECO:0000256" key="11">
    <source>
        <dbReference type="ARBA" id="ARBA00022842"/>
    </source>
</evidence>
<feature type="transmembrane region" description="Helical" evidence="17">
    <location>
        <begin position="150"/>
        <end position="169"/>
    </location>
</feature>
<proteinExistence type="inferred from homology"/>
<feature type="transmembrane region" description="Helical" evidence="17">
    <location>
        <begin position="98"/>
        <end position="120"/>
    </location>
</feature>
<keyword evidence="8 20" id="KW-0808">Transferase</keyword>
<dbReference type="AlphaFoldDB" id="E3GYP0"/>
<dbReference type="Pfam" id="PF21436">
    <property type="entry name" value="STT3-PglB_core"/>
    <property type="match status" value="1"/>
</dbReference>
<feature type="domain" description="Oligosaccharyl transferase STT3 N-terminal" evidence="18">
    <location>
        <begin position="5"/>
        <end position="234"/>
    </location>
</feature>
<evidence type="ECO:0000256" key="2">
    <source>
        <dbReference type="ARBA" id="ARBA00001946"/>
    </source>
</evidence>
<dbReference type="OrthoDB" id="82393at2157"/>
<evidence type="ECO:0000256" key="6">
    <source>
        <dbReference type="ARBA" id="ARBA00012602"/>
    </source>
</evidence>
<dbReference type="STRING" id="523846.Mfer_0623"/>
<dbReference type="GO" id="GO:0004576">
    <property type="term" value="F:oligosaccharyl transferase activity"/>
    <property type="evidence" value="ECO:0007669"/>
    <property type="project" value="InterPro"/>
</dbReference>
<dbReference type="UniPathway" id="UPA00378"/>
<feature type="transmembrane region" description="Helical" evidence="17">
    <location>
        <begin position="267"/>
        <end position="290"/>
    </location>
</feature>
<dbReference type="PROSITE" id="PS51257">
    <property type="entry name" value="PROKAR_LIPOPROTEIN"/>
    <property type="match status" value="1"/>
</dbReference>
<keyword evidence="13 17" id="KW-0472">Membrane</keyword>
<keyword evidence="21" id="KW-1185">Reference proteome</keyword>
<dbReference type="GO" id="GO:0046872">
    <property type="term" value="F:metal ion binding"/>
    <property type="evidence" value="ECO:0007669"/>
    <property type="project" value="UniProtKB-KW"/>
</dbReference>
<evidence type="ECO:0000256" key="8">
    <source>
        <dbReference type="ARBA" id="ARBA00022679"/>
    </source>
</evidence>
<dbReference type="CAZy" id="GT66">
    <property type="family name" value="Glycosyltransferase Family 66"/>
</dbReference>
<evidence type="ECO:0000256" key="14">
    <source>
        <dbReference type="ARBA" id="ARBA00023211"/>
    </source>
</evidence>
<evidence type="ECO:0000259" key="18">
    <source>
        <dbReference type="Pfam" id="PF02516"/>
    </source>
</evidence>
<comment type="cofactor">
    <cofactor evidence="1">
        <name>Mn(2+)</name>
        <dbReference type="ChEBI" id="CHEBI:29035"/>
    </cofactor>
</comment>
<comment type="catalytic activity">
    <reaction evidence="16">
        <text>an archaeal dolichyl phosphooligosaccharide + [protein]-L-asparagine = an archaeal dolichyl phosphate + a glycoprotein with the oligosaccharide chain attached by N-beta-D-glycosyl linkage to a protein L-asparagine.</text>
        <dbReference type="EC" id="2.4.99.21"/>
    </reaction>
</comment>
<comment type="subcellular location">
    <subcellularLocation>
        <location evidence="3">Cell membrane</location>
        <topology evidence="3">Multi-pass membrane protein</topology>
    </subcellularLocation>
</comment>
<dbReference type="InterPro" id="IPR048307">
    <property type="entry name" value="STT3_N"/>
</dbReference>
<evidence type="ECO:0000256" key="13">
    <source>
        <dbReference type="ARBA" id="ARBA00023136"/>
    </source>
</evidence>
<evidence type="ECO:0000256" key="4">
    <source>
        <dbReference type="ARBA" id="ARBA00004922"/>
    </source>
</evidence>
<evidence type="ECO:0000256" key="15">
    <source>
        <dbReference type="ARBA" id="ARBA00030679"/>
    </source>
</evidence>
<evidence type="ECO:0000313" key="20">
    <source>
        <dbReference type="EMBL" id="ADP77422.1"/>
    </source>
</evidence>
<evidence type="ECO:0000256" key="1">
    <source>
        <dbReference type="ARBA" id="ARBA00001936"/>
    </source>
</evidence>
<evidence type="ECO:0000256" key="7">
    <source>
        <dbReference type="ARBA" id="ARBA00022676"/>
    </source>
</evidence>
<keyword evidence="14" id="KW-0464">Manganese</keyword>
<comment type="cofactor">
    <cofactor evidence="2">
        <name>Mg(2+)</name>
        <dbReference type="ChEBI" id="CHEBI:18420"/>
    </cofactor>
</comment>